<dbReference type="InterPro" id="IPR018060">
    <property type="entry name" value="HTH_AraC"/>
</dbReference>
<keyword evidence="6" id="KW-1185">Reference proteome</keyword>
<accession>A0ABS6HIM3</accession>
<proteinExistence type="predicted"/>
<dbReference type="Gene3D" id="1.10.10.60">
    <property type="entry name" value="Homeodomain-like"/>
    <property type="match status" value="1"/>
</dbReference>
<dbReference type="Pfam" id="PF12833">
    <property type="entry name" value="HTH_18"/>
    <property type="match status" value="1"/>
</dbReference>
<evidence type="ECO:0000313" key="6">
    <source>
        <dbReference type="Proteomes" id="UP000696413"/>
    </source>
</evidence>
<dbReference type="PANTHER" id="PTHR46796:SF2">
    <property type="entry name" value="TRANSCRIPTIONAL REGULATORY PROTEIN"/>
    <property type="match status" value="1"/>
</dbReference>
<organism evidence="5 6">
    <name type="scientific">Mycolicibacterium goodii</name>
    <name type="common">Mycobacterium goodii</name>
    <dbReference type="NCBI Taxonomy" id="134601"/>
    <lineage>
        <taxon>Bacteria</taxon>
        <taxon>Bacillati</taxon>
        <taxon>Actinomycetota</taxon>
        <taxon>Actinomycetes</taxon>
        <taxon>Mycobacteriales</taxon>
        <taxon>Mycobacteriaceae</taxon>
        <taxon>Mycolicibacterium</taxon>
    </lineage>
</organism>
<name>A0ABS6HIM3_MYCGD</name>
<protein>
    <submittedName>
        <fullName evidence="5">AraC family transcriptional regulator</fullName>
    </submittedName>
</protein>
<dbReference type="InterPro" id="IPR003313">
    <property type="entry name" value="AraC-bd"/>
</dbReference>
<evidence type="ECO:0000256" key="3">
    <source>
        <dbReference type="ARBA" id="ARBA00023163"/>
    </source>
</evidence>
<keyword evidence="1" id="KW-0805">Transcription regulation</keyword>
<evidence type="ECO:0000256" key="2">
    <source>
        <dbReference type="ARBA" id="ARBA00023125"/>
    </source>
</evidence>
<dbReference type="EMBL" id="JAHBOM010000004">
    <property type="protein sequence ID" value="MBU8822523.1"/>
    <property type="molecule type" value="Genomic_DNA"/>
</dbReference>
<dbReference type="InterPro" id="IPR050204">
    <property type="entry name" value="AraC_XylS_family_regulators"/>
</dbReference>
<gene>
    <name evidence="5" type="ORF">KL859_06475</name>
</gene>
<reference evidence="5 6" key="1">
    <citation type="submission" date="2021-05" db="EMBL/GenBank/DDBJ databases">
        <title>Draft Genome Sequences of Clinical Respiratory Isolates of Mycobacterium goodii Recovered in Ireland.</title>
        <authorList>
            <person name="Flanagan P.R."/>
            <person name="Mok S."/>
            <person name="Roycroft E."/>
            <person name="Rogers T.R."/>
            <person name="Fitzgibbon M."/>
        </authorList>
    </citation>
    <scope>NUCLEOTIDE SEQUENCE [LARGE SCALE GENOMIC DNA]</scope>
    <source>
        <strain evidence="5 6">14IE55</strain>
    </source>
</reference>
<dbReference type="Proteomes" id="UP000696413">
    <property type="component" value="Unassembled WGS sequence"/>
</dbReference>
<evidence type="ECO:0000313" key="5">
    <source>
        <dbReference type="EMBL" id="MBU8822523.1"/>
    </source>
</evidence>
<dbReference type="SUPFAM" id="SSF46689">
    <property type="entry name" value="Homeodomain-like"/>
    <property type="match status" value="2"/>
</dbReference>
<dbReference type="Pfam" id="PF02311">
    <property type="entry name" value="AraC_binding"/>
    <property type="match status" value="1"/>
</dbReference>
<sequence>MAGIREVFHARFFDHAYPQHTHDAWTLLIVDFGTIGYELDRRAHGSTADVVTLLPPHVPHNGCAVRPGGFGKRVVYLEPDVLTGIGAAVDTPTLVDPTLRERIASLHHALSPEDELEAASRLAFIVERLQGHLAGAVPPPVRVRDRRLATRLRELIDSRITTGLTLEEAGATLHADPVHLVRTFSSEFGLPPHRYLTGRRVDAARRLLLDGMRPADVAAAVGFHDQSHLHRHFRKMLGTTPARFARRGRTDFGDSR</sequence>
<comment type="caution">
    <text evidence="5">The sequence shown here is derived from an EMBL/GenBank/DDBJ whole genome shotgun (WGS) entry which is preliminary data.</text>
</comment>
<dbReference type="SMART" id="SM00342">
    <property type="entry name" value="HTH_ARAC"/>
    <property type="match status" value="1"/>
</dbReference>
<dbReference type="PANTHER" id="PTHR46796">
    <property type="entry name" value="HTH-TYPE TRANSCRIPTIONAL ACTIVATOR RHAS-RELATED"/>
    <property type="match status" value="1"/>
</dbReference>
<keyword evidence="2" id="KW-0238">DNA-binding</keyword>
<dbReference type="InterPro" id="IPR009057">
    <property type="entry name" value="Homeodomain-like_sf"/>
</dbReference>
<feature type="domain" description="HTH araC/xylS-type" evidence="4">
    <location>
        <begin position="150"/>
        <end position="247"/>
    </location>
</feature>
<evidence type="ECO:0000256" key="1">
    <source>
        <dbReference type="ARBA" id="ARBA00023015"/>
    </source>
</evidence>
<dbReference type="PROSITE" id="PS01124">
    <property type="entry name" value="HTH_ARAC_FAMILY_2"/>
    <property type="match status" value="1"/>
</dbReference>
<dbReference type="RefSeq" id="WP_083631977.1">
    <property type="nucleotide sequence ID" value="NZ_JAHBOJ010000003.1"/>
</dbReference>
<keyword evidence="3" id="KW-0804">Transcription</keyword>
<dbReference type="InterPro" id="IPR037923">
    <property type="entry name" value="HTH-like"/>
</dbReference>
<dbReference type="SUPFAM" id="SSF51215">
    <property type="entry name" value="Regulatory protein AraC"/>
    <property type="match status" value="1"/>
</dbReference>
<evidence type="ECO:0000259" key="4">
    <source>
        <dbReference type="PROSITE" id="PS01124"/>
    </source>
</evidence>